<accession>A0A9P3QAL7</accession>
<reference evidence="1" key="1">
    <citation type="submission" date="2022-08" db="EMBL/GenBank/DDBJ databases">
        <title>Mycobacterium kiyosense sp. nov., scotochromogenic slow-glowing species isolated from respiratory specimens.</title>
        <authorList>
            <person name="Fukano H."/>
            <person name="Kazumi Y."/>
            <person name="Sakagami N."/>
            <person name="Ato M."/>
            <person name="Mitarai S."/>
            <person name="Hoshino Y."/>
        </authorList>
    </citation>
    <scope>NUCLEOTIDE SEQUENCE</scope>
    <source>
        <strain evidence="1">1413</strain>
    </source>
</reference>
<proteinExistence type="predicted"/>
<dbReference type="AlphaFoldDB" id="A0A9P3QAL7"/>
<protein>
    <submittedName>
        <fullName evidence="1">Uncharacterized protein</fullName>
    </submittedName>
</protein>
<sequence>MTETTKVMPATMATQAAALKTLGVLCSCTSVAGGVATAVEVRVVGVSEISLMTQMMAGQPVVIAMENLCSSYERVPAQ</sequence>
<comment type="caution">
    <text evidence="1">The sequence shown here is derived from an EMBL/GenBank/DDBJ whole genome shotgun (WGS) entry which is preliminary data.</text>
</comment>
<name>A0A9P3QAL7_9MYCO</name>
<gene>
    <name evidence="1" type="ORF">Mkiyose1413_35250</name>
</gene>
<evidence type="ECO:0000313" key="1">
    <source>
        <dbReference type="EMBL" id="GLD31642.1"/>
    </source>
</evidence>
<dbReference type="Proteomes" id="UP001064782">
    <property type="component" value="Unassembled WGS sequence"/>
</dbReference>
<organism evidence="1 2">
    <name type="scientific">Mycobacterium kiyosense</name>
    <dbReference type="NCBI Taxonomy" id="2871094"/>
    <lineage>
        <taxon>Bacteria</taxon>
        <taxon>Bacillati</taxon>
        <taxon>Actinomycetota</taxon>
        <taxon>Actinomycetes</taxon>
        <taxon>Mycobacteriales</taxon>
        <taxon>Mycobacteriaceae</taxon>
        <taxon>Mycobacterium</taxon>
    </lineage>
</organism>
<keyword evidence="2" id="KW-1185">Reference proteome</keyword>
<dbReference type="EMBL" id="BRZI01000028">
    <property type="protein sequence ID" value="GLD31642.1"/>
    <property type="molecule type" value="Genomic_DNA"/>
</dbReference>
<evidence type="ECO:0000313" key="2">
    <source>
        <dbReference type="Proteomes" id="UP001064782"/>
    </source>
</evidence>